<proteinExistence type="predicted"/>
<evidence type="ECO:0000313" key="1">
    <source>
        <dbReference type="EMBL" id="MFC3629864.1"/>
    </source>
</evidence>
<sequence>MRTAKELQDEIIRLDGQLAECRNLVSALFLLVDDLATTSMEGHEATLRDGIVGVTWALRREVGMLD</sequence>
<organism evidence="1 2">
    <name type="scientific">Paracoccus angustae</name>
    <dbReference type="NCBI Taxonomy" id="1671480"/>
    <lineage>
        <taxon>Bacteria</taxon>
        <taxon>Pseudomonadati</taxon>
        <taxon>Pseudomonadota</taxon>
        <taxon>Alphaproteobacteria</taxon>
        <taxon>Rhodobacterales</taxon>
        <taxon>Paracoccaceae</taxon>
        <taxon>Paracoccus</taxon>
    </lineage>
</organism>
<keyword evidence="2" id="KW-1185">Reference proteome</keyword>
<dbReference type="EMBL" id="JBHRXY010000006">
    <property type="protein sequence ID" value="MFC3629864.1"/>
    <property type="molecule type" value="Genomic_DNA"/>
</dbReference>
<evidence type="ECO:0000313" key="2">
    <source>
        <dbReference type="Proteomes" id="UP001595539"/>
    </source>
</evidence>
<dbReference type="Proteomes" id="UP001595539">
    <property type="component" value="Unassembled WGS sequence"/>
</dbReference>
<accession>A0ABV7U4P1</accession>
<name>A0ABV7U4P1_9RHOB</name>
<reference evidence="2" key="1">
    <citation type="journal article" date="2019" name="Int. J. Syst. Evol. Microbiol.">
        <title>The Global Catalogue of Microorganisms (GCM) 10K type strain sequencing project: providing services to taxonomists for standard genome sequencing and annotation.</title>
        <authorList>
            <consortium name="The Broad Institute Genomics Platform"/>
            <consortium name="The Broad Institute Genome Sequencing Center for Infectious Disease"/>
            <person name="Wu L."/>
            <person name="Ma J."/>
        </authorList>
    </citation>
    <scope>NUCLEOTIDE SEQUENCE [LARGE SCALE GENOMIC DNA]</scope>
    <source>
        <strain evidence="2">KCTC 42473</strain>
    </source>
</reference>
<gene>
    <name evidence="1" type="ORF">ACFOM8_10455</name>
</gene>
<dbReference type="RefSeq" id="WP_377761295.1">
    <property type="nucleotide sequence ID" value="NZ_JBHRXY010000006.1"/>
</dbReference>
<comment type="caution">
    <text evidence="1">The sequence shown here is derived from an EMBL/GenBank/DDBJ whole genome shotgun (WGS) entry which is preliminary data.</text>
</comment>
<protein>
    <submittedName>
        <fullName evidence="1">Uncharacterized protein</fullName>
    </submittedName>
</protein>